<proteinExistence type="predicted"/>
<evidence type="ECO:0000313" key="1">
    <source>
        <dbReference type="WBParaSite" id="ASIM_0000565301-mRNA-1"/>
    </source>
</evidence>
<accession>A0A0M3JDG6</accession>
<sequence length="72" mass="8697">LKVKEECRTKLRDKLLHTVKCKDEFGKIMDYVDSLHYEDRVDYSYVYEMLKTAAIVCDVRLTDPYDWEEKSK</sequence>
<dbReference type="Gene3D" id="1.10.510.10">
    <property type="entry name" value="Transferase(Phosphotransferase) domain 1"/>
    <property type="match status" value="1"/>
</dbReference>
<organism evidence="1">
    <name type="scientific">Anisakis simplex</name>
    <name type="common">Herring worm</name>
    <dbReference type="NCBI Taxonomy" id="6269"/>
    <lineage>
        <taxon>Eukaryota</taxon>
        <taxon>Metazoa</taxon>
        <taxon>Ecdysozoa</taxon>
        <taxon>Nematoda</taxon>
        <taxon>Chromadorea</taxon>
        <taxon>Rhabditida</taxon>
        <taxon>Spirurina</taxon>
        <taxon>Ascaridomorpha</taxon>
        <taxon>Ascaridoidea</taxon>
        <taxon>Anisakidae</taxon>
        <taxon>Anisakis</taxon>
        <taxon>Anisakis simplex complex</taxon>
    </lineage>
</organism>
<dbReference type="WBParaSite" id="ASIM_0000565301-mRNA-1">
    <property type="protein sequence ID" value="ASIM_0000565301-mRNA-1"/>
    <property type="gene ID" value="ASIM_0000565301"/>
</dbReference>
<dbReference type="AlphaFoldDB" id="A0A0M3JDG6"/>
<protein>
    <submittedName>
        <fullName evidence="1">Cytochrome P450</fullName>
    </submittedName>
</protein>
<name>A0A0M3JDG6_ANISI</name>
<reference evidence="1" key="1">
    <citation type="submission" date="2017-02" db="UniProtKB">
        <authorList>
            <consortium name="WormBaseParasite"/>
        </authorList>
    </citation>
    <scope>IDENTIFICATION</scope>
</reference>